<feature type="transmembrane region" description="Helical" evidence="1">
    <location>
        <begin position="59"/>
        <end position="79"/>
    </location>
</feature>
<reference evidence="3 4" key="1">
    <citation type="journal article" date="2019" name="Nat. Ecol. Evol.">
        <title>Megaphylogeny resolves global patterns of mushroom evolution.</title>
        <authorList>
            <person name="Varga T."/>
            <person name="Krizsan K."/>
            <person name="Foldi C."/>
            <person name="Dima B."/>
            <person name="Sanchez-Garcia M."/>
            <person name="Sanchez-Ramirez S."/>
            <person name="Szollosi G.J."/>
            <person name="Szarkandi J.G."/>
            <person name="Papp V."/>
            <person name="Albert L."/>
            <person name="Andreopoulos W."/>
            <person name="Angelini C."/>
            <person name="Antonin V."/>
            <person name="Barry K.W."/>
            <person name="Bougher N.L."/>
            <person name="Buchanan P."/>
            <person name="Buyck B."/>
            <person name="Bense V."/>
            <person name="Catcheside P."/>
            <person name="Chovatia M."/>
            <person name="Cooper J."/>
            <person name="Damon W."/>
            <person name="Desjardin D."/>
            <person name="Finy P."/>
            <person name="Geml J."/>
            <person name="Haridas S."/>
            <person name="Hughes K."/>
            <person name="Justo A."/>
            <person name="Karasinski D."/>
            <person name="Kautmanova I."/>
            <person name="Kiss B."/>
            <person name="Kocsube S."/>
            <person name="Kotiranta H."/>
            <person name="LaButti K.M."/>
            <person name="Lechner B.E."/>
            <person name="Liimatainen K."/>
            <person name="Lipzen A."/>
            <person name="Lukacs Z."/>
            <person name="Mihaltcheva S."/>
            <person name="Morgado L.N."/>
            <person name="Niskanen T."/>
            <person name="Noordeloos M.E."/>
            <person name="Ohm R.A."/>
            <person name="Ortiz-Santana B."/>
            <person name="Ovrebo C."/>
            <person name="Racz N."/>
            <person name="Riley R."/>
            <person name="Savchenko A."/>
            <person name="Shiryaev A."/>
            <person name="Soop K."/>
            <person name="Spirin V."/>
            <person name="Szebenyi C."/>
            <person name="Tomsovsky M."/>
            <person name="Tulloss R.E."/>
            <person name="Uehling J."/>
            <person name="Grigoriev I.V."/>
            <person name="Vagvolgyi C."/>
            <person name="Papp T."/>
            <person name="Martin F.M."/>
            <person name="Miettinen O."/>
            <person name="Hibbett D.S."/>
            <person name="Nagy L.G."/>
        </authorList>
    </citation>
    <scope>NUCLEOTIDE SEQUENCE [LARGE SCALE GENOMIC DNA]</scope>
    <source>
        <strain evidence="3 4">CBS 166.37</strain>
    </source>
</reference>
<keyword evidence="4" id="KW-1185">Reference proteome</keyword>
<proteinExistence type="predicted"/>
<feature type="transmembrane region" description="Helical" evidence="1">
    <location>
        <begin position="24"/>
        <end position="47"/>
    </location>
</feature>
<evidence type="ECO:0000313" key="4">
    <source>
        <dbReference type="Proteomes" id="UP000308652"/>
    </source>
</evidence>
<name>A0A5C3M299_9AGAR</name>
<feature type="transmembrane region" description="Helical" evidence="1">
    <location>
        <begin position="251"/>
        <end position="269"/>
    </location>
</feature>
<evidence type="ECO:0000313" key="3">
    <source>
        <dbReference type="EMBL" id="TFK38917.1"/>
    </source>
</evidence>
<organism evidence="3 4">
    <name type="scientific">Crucibulum laeve</name>
    <dbReference type="NCBI Taxonomy" id="68775"/>
    <lineage>
        <taxon>Eukaryota</taxon>
        <taxon>Fungi</taxon>
        <taxon>Dikarya</taxon>
        <taxon>Basidiomycota</taxon>
        <taxon>Agaricomycotina</taxon>
        <taxon>Agaricomycetes</taxon>
        <taxon>Agaricomycetidae</taxon>
        <taxon>Agaricales</taxon>
        <taxon>Agaricineae</taxon>
        <taxon>Nidulariaceae</taxon>
        <taxon>Crucibulum</taxon>
    </lineage>
</organism>
<dbReference type="PANTHER" id="PTHR40465">
    <property type="entry name" value="CHROMOSOME 1, WHOLE GENOME SHOTGUN SEQUENCE"/>
    <property type="match status" value="1"/>
</dbReference>
<keyword evidence="1" id="KW-1133">Transmembrane helix</keyword>
<dbReference type="AlphaFoldDB" id="A0A5C3M299"/>
<dbReference type="InterPro" id="IPR045339">
    <property type="entry name" value="DUF6534"/>
</dbReference>
<feature type="transmembrane region" description="Helical" evidence="1">
    <location>
        <begin position="222"/>
        <end position="245"/>
    </location>
</feature>
<protein>
    <recommendedName>
        <fullName evidence="2">DUF6534 domain-containing protein</fullName>
    </recommendedName>
</protein>
<evidence type="ECO:0000256" key="1">
    <source>
        <dbReference type="SAM" id="Phobius"/>
    </source>
</evidence>
<accession>A0A5C3M299</accession>
<dbReference type="EMBL" id="ML213601">
    <property type="protein sequence ID" value="TFK38917.1"/>
    <property type="molecule type" value="Genomic_DNA"/>
</dbReference>
<feature type="domain" description="DUF6534" evidence="2">
    <location>
        <begin position="190"/>
        <end position="276"/>
    </location>
</feature>
<feature type="transmembrane region" description="Helical" evidence="1">
    <location>
        <begin position="99"/>
        <end position="119"/>
    </location>
</feature>
<sequence>MSSHDSISFDNPIILDLTSTQGALLIGCFFSCIVWGMSCLQMFYYYFHYPSDSAALKGFVFFVWVADTVNEILILKSMWPTLIAQWGSVTGLSVVPIGMVHHIWLSGVVAICVQFFYLYRMYIWRFSTLSIHCLHSCLRNSVSSSTNNLLDARMSPLTREVHFSKTDFSFANIVGHRLVSLNISMRACSTGVDIFIAVMMSYYILSKGTPHFSNTRKMYFRLFILTINTGAWTAIFAAMDFILMIVYPDALYYTIFEWPLCSLYLSVLLSNLNARKFVRGDGDTHLNLSLSIAERTAPRSRGSHEIVSGKPTTSYHHTKDSVMMVNIETSKIVDAEIQSDFKHPNHSSSLV</sequence>
<dbReference type="OrthoDB" id="2884999at2759"/>
<dbReference type="Pfam" id="PF20152">
    <property type="entry name" value="DUF6534"/>
    <property type="match status" value="1"/>
</dbReference>
<keyword evidence="1" id="KW-0472">Membrane</keyword>
<gene>
    <name evidence="3" type="ORF">BDQ12DRAFT_712464</name>
</gene>
<dbReference type="Proteomes" id="UP000308652">
    <property type="component" value="Unassembled WGS sequence"/>
</dbReference>
<evidence type="ECO:0000259" key="2">
    <source>
        <dbReference type="Pfam" id="PF20152"/>
    </source>
</evidence>
<dbReference type="PANTHER" id="PTHR40465:SF1">
    <property type="entry name" value="DUF6534 DOMAIN-CONTAINING PROTEIN"/>
    <property type="match status" value="1"/>
</dbReference>
<keyword evidence="1" id="KW-0812">Transmembrane</keyword>